<reference evidence="4" key="1">
    <citation type="submission" date="2017-06" db="EMBL/GenBank/DDBJ databases">
        <title>Herbaspirillum phytohormonus sp. nov., isolated from the root nodule of Robinia pseudoacacia in lead-zinc mine.</title>
        <authorList>
            <person name="Fan M."/>
            <person name="Lin Y."/>
        </authorList>
    </citation>
    <scope>NUCLEOTIDE SEQUENCE [LARGE SCALE GENOMIC DNA]</scope>
    <source>
        <strain evidence="4">SC-089</strain>
    </source>
</reference>
<accession>A0A225M9V0</accession>
<name>A0A225M9V0_9BURK</name>
<keyword evidence="4" id="KW-1185">Reference proteome</keyword>
<feature type="region of interest" description="Disordered" evidence="1">
    <location>
        <begin position="67"/>
        <end position="98"/>
    </location>
</feature>
<feature type="transmembrane region" description="Helical" evidence="2">
    <location>
        <begin position="6"/>
        <end position="26"/>
    </location>
</feature>
<dbReference type="Pfam" id="PF03597">
    <property type="entry name" value="FixS"/>
    <property type="match status" value="1"/>
</dbReference>
<keyword evidence="2" id="KW-0812">Transmembrane</keyword>
<evidence type="ECO:0000313" key="4">
    <source>
        <dbReference type="Proteomes" id="UP000214603"/>
    </source>
</evidence>
<proteinExistence type="predicted"/>
<dbReference type="RefSeq" id="WP_088604516.1">
    <property type="nucleotide sequence ID" value="NZ_NJIH01000009.1"/>
</dbReference>
<keyword evidence="2" id="KW-1133">Transmembrane helix</keyword>
<organism evidence="3 4">
    <name type="scientific">Candidimonas nitroreducens</name>
    <dbReference type="NCBI Taxonomy" id="683354"/>
    <lineage>
        <taxon>Bacteria</taxon>
        <taxon>Pseudomonadati</taxon>
        <taxon>Pseudomonadota</taxon>
        <taxon>Betaproteobacteria</taxon>
        <taxon>Burkholderiales</taxon>
        <taxon>Alcaligenaceae</taxon>
        <taxon>Candidimonas</taxon>
    </lineage>
</organism>
<protein>
    <submittedName>
        <fullName evidence="3">Cbb3-type cytochrome oxidase assembly protein CcoS</fullName>
    </submittedName>
</protein>
<dbReference type="EMBL" id="NJIH01000009">
    <property type="protein sequence ID" value="OWT57512.1"/>
    <property type="molecule type" value="Genomic_DNA"/>
</dbReference>
<dbReference type="NCBIfam" id="TIGR00847">
    <property type="entry name" value="ccoS"/>
    <property type="match status" value="1"/>
</dbReference>
<dbReference type="AlphaFoldDB" id="A0A225M9V0"/>
<dbReference type="InterPro" id="IPR004714">
    <property type="entry name" value="Cyt_oxidase_maturation_cbb3"/>
</dbReference>
<gene>
    <name evidence="3" type="primary">ccoS</name>
    <name evidence="3" type="ORF">CEY11_16535</name>
</gene>
<sequence>MNSLLILIPITLLIVLLAAAIFFWAVNHQQFEDLDSPGFVPLLDEPLRDEPLPDAAGSRASDGFCFVPPDGSLPDETQLNEPLRDELPQGGAASRIRQ</sequence>
<dbReference type="PANTHER" id="PTHR41532:SF1">
    <property type="entry name" value="FIXS PROTEIN"/>
    <property type="match status" value="1"/>
</dbReference>
<dbReference type="PANTHER" id="PTHR41532">
    <property type="entry name" value="FIXS PROTEIN"/>
    <property type="match status" value="1"/>
</dbReference>
<keyword evidence="2" id="KW-0472">Membrane</keyword>
<evidence type="ECO:0000256" key="1">
    <source>
        <dbReference type="SAM" id="MobiDB-lite"/>
    </source>
</evidence>
<dbReference type="Proteomes" id="UP000214603">
    <property type="component" value="Unassembled WGS sequence"/>
</dbReference>
<comment type="caution">
    <text evidence="3">The sequence shown here is derived from an EMBL/GenBank/DDBJ whole genome shotgun (WGS) entry which is preliminary data.</text>
</comment>
<evidence type="ECO:0000313" key="3">
    <source>
        <dbReference type="EMBL" id="OWT57512.1"/>
    </source>
</evidence>
<evidence type="ECO:0000256" key="2">
    <source>
        <dbReference type="SAM" id="Phobius"/>
    </source>
</evidence>